<name>A0A147BLY2_IXORI</name>
<proteinExistence type="predicted"/>
<protein>
    <submittedName>
        <fullName evidence="1">Putative crack-1 is transposable element</fullName>
    </submittedName>
</protein>
<dbReference type="AlphaFoldDB" id="A0A147BLY2"/>
<accession>A0A147BLY2</accession>
<sequence length="105" mass="11957">LTSMSTILTEVLNRMDAMEKSIAVQSVKHDEVIAKLTQQEKTVERIEASMAMMSSQYDEVLKNMKTQEDAIGEIAKKMQKMESVISKQDLEIRELKATVDSVEQY</sequence>
<feature type="non-terminal residue" evidence="1">
    <location>
        <position position="105"/>
    </location>
</feature>
<feature type="non-terminal residue" evidence="1">
    <location>
        <position position="1"/>
    </location>
</feature>
<evidence type="ECO:0000313" key="1">
    <source>
        <dbReference type="EMBL" id="JAR91793.1"/>
    </source>
</evidence>
<organism evidence="1">
    <name type="scientific">Ixodes ricinus</name>
    <name type="common">Common tick</name>
    <name type="synonym">Acarus ricinus</name>
    <dbReference type="NCBI Taxonomy" id="34613"/>
    <lineage>
        <taxon>Eukaryota</taxon>
        <taxon>Metazoa</taxon>
        <taxon>Ecdysozoa</taxon>
        <taxon>Arthropoda</taxon>
        <taxon>Chelicerata</taxon>
        <taxon>Arachnida</taxon>
        <taxon>Acari</taxon>
        <taxon>Parasitiformes</taxon>
        <taxon>Ixodida</taxon>
        <taxon>Ixodoidea</taxon>
        <taxon>Ixodidae</taxon>
        <taxon>Ixodinae</taxon>
        <taxon>Ixodes</taxon>
    </lineage>
</organism>
<dbReference type="EMBL" id="GEGO01003611">
    <property type="protein sequence ID" value="JAR91793.1"/>
    <property type="molecule type" value="Transcribed_RNA"/>
</dbReference>
<reference evidence="1" key="1">
    <citation type="journal article" date="2018" name="PLoS Negl. Trop. Dis.">
        <title>Sialome diversity of ticks revealed by RNAseq of single tick salivary glands.</title>
        <authorList>
            <person name="Perner J."/>
            <person name="Kropackova S."/>
            <person name="Kopacek P."/>
            <person name="Ribeiro J.M."/>
        </authorList>
    </citation>
    <scope>NUCLEOTIDE SEQUENCE</scope>
    <source>
        <strain evidence="1">Siblings of single egg batch collected in Ceske Budejovice</strain>
        <tissue evidence="1">Salivary glands</tissue>
    </source>
</reference>